<evidence type="ECO:0000313" key="2">
    <source>
        <dbReference type="Proteomes" id="UP000198211"/>
    </source>
</evidence>
<dbReference type="Proteomes" id="UP000198211">
    <property type="component" value="Unassembled WGS sequence"/>
</dbReference>
<sequence>MSLQDLAPINSQHSYQCVLLVAEGVNMQFIAATLLGDMSGARFVKLMDRFAMYLTSAEGRGGKALARNPVMSYF</sequence>
<dbReference type="AlphaFoldDB" id="A0A225W565"/>
<name>A0A225W565_9STRA</name>
<comment type="caution">
    <text evidence="1">The sequence shown here is derived from an EMBL/GenBank/DDBJ whole genome shotgun (WGS) entry which is preliminary data.</text>
</comment>
<gene>
    <name evidence="1" type="ORF">PHMEG_00014526</name>
</gene>
<keyword evidence="2" id="KW-1185">Reference proteome</keyword>
<organism evidence="1 2">
    <name type="scientific">Phytophthora megakarya</name>
    <dbReference type="NCBI Taxonomy" id="4795"/>
    <lineage>
        <taxon>Eukaryota</taxon>
        <taxon>Sar</taxon>
        <taxon>Stramenopiles</taxon>
        <taxon>Oomycota</taxon>
        <taxon>Peronosporomycetes</taxon>
        <taxon>Peronosporales</taxon>
        <taxon>Peronosporaceae</taxon>
        <taxon>Phytophthora</taxon>
    </lineage>
</organism>
<dbReference type="STRING" id="4795.A0A225W565"/>
<evidence type="ECO:0000313" key="1">
    <source>
        <dbReference type="EMBL" id="OWZ12329.1"/>
    </source>
</evidence>
<reference evidence="2" key="1">
    <citation type="submission" date="2017-03" db="EMBL/GenBank/DDBJ databases">
        <title>Phytopthora megakarya and P. palmivora, two closely related causual agents of cacao black pod achieved similar genome size and gene model numbers by different mechanisms.</title>
        <authorList>
            <person name="Ali S."/>
            <person name="Shao J."/>
            <person name="Larry D.J."/>
            <person name="Kronmiller B."/>
            <person name="Shen D."/>
            <person name="Strem M.D."/>
            <person name="Melnick R.L."/>
            <person name="Guiltinan M.J."/>
            <person name="Tyler B.M."/>
            <person name="Meinhardt L.W."/>
            <person name="Bailey B.A."/>
        </authorList>
    </citation>
    <scope>NUCLEOTIDE SEQUENCE [LARGE SCALE GENOMIC DNA]</scope>
    <source>
        <strain evidence="2">zdho120</strain>
    </source>
</reference>
<dbReference type="OrthoDB" id="116585at2759"/>
<accession>A0A225W565</accession>
<proteinExistence type="predicted"/>
<dbReference type="EMBL" id="NBNE01001878">
    <property type="protein sequence ID" value="OWZ12329.1"/>
    <property type="molecule type" value="Genomic_DNA"/>
</dbReference>
<protein>
    <submittedName>
        <fullName evidence="1">Uncharacterized protein</fullName>
    </submittedName>
</protein>